<dbReference type="InterPro" id="IPR007809">
    <property type="entry name" value="FlgN-like"/>
</dbReference>
<evidence type="ECO:0000313" key="5">
    <source>
        <dbReference type="Proteomes" id="UP000019030"/>
    </source>
</evidence>
<dbReference type="OrthoDB" id="5600584at2"/>
<dbReference type="KEGG" id="sfo:Z042_08560"/>
<reference evidence="4 5" key="1">
    <citation type="submission" date="2014-01" db="EMBL/GenBank/DDBJ databases">
        <title>Isolation of Serratia multitudinisentens RB-25 from Ex-Landfill site.</title>
        <authorList>
            <person name="Robson E.H.J."/>
        </authorList>
    </citation>
    <scope>NUCLEOTIDE SEQUENCE [LARGE SCALE GENOMIC DNA]</scope>
    <source>
        <strain evidence="4 5">RB-25</strain>
    </source>
</reference>
<comment type="function">
    <text evidence="1">Required for the efficient initiation of filament assembly.</text>
</comment>
<dbReference type="Pfam" id="PF05130">
    <property type="entry name" value="FlgN"/>
    <property type="match status" value="1"/>
</dbReference>
<dbReference type="RefSeq" id="WP_024911206.1">
    <property type="nucleotide sequence ID" value="NZ_CP007044.2"/>
</dbReference>
<evidence type="ECO:0008006" key="6">
    <source>
        <dbReference type="Google" id="ProtNLM"/>
    </source>
</evidence>
<dbReference type="EMBL" id="CP007044">
    <property type="protein sequence ID" value="AHG19666.1"/>
    <property type="molecule type" value="Genomic_DNA"/>
</dbReference>
<evidence type="ECO:0000256" key="1">
    <source>
        <dbReference type="ARBA" id="ARBA00002397"/>
    </source>
</evidence>
<accession>W0L7E3</accession>
<keyword evidence="3" id="KW-1005">Bacterial flagellum biogenesis</keyword>
<dbReference type="PATRIC" id="fig|1441930.4.peg.1704"/>
<dbReference type="AlphaFoldDB" id="W0L7E3"/>
<evidence type="ECO:0000256" key="3">
    <source>
        <dbReference type="ARBA" id="ARBA00022795"/>
    </source>
</evidence>
<organism evidence="4 5">
    <name type="scientific">Chania multitudinisentens RB-25</name>
    <dbReference type="NCBI Taxonomy" id="1441930"/>
    <lineage>
        <taxon>Bacteria</taxon>
        <taxon>Pseudomonadati</taxon>
        <taxon>Pseudomonadota</taxon>
        <taxon>Gammaproteobacteria</taxon>
        <taxon>Enterobacterales</taxon>
        <taxon>Yersiniaceae</taxon>
        <taxon>Chania</taxon>
    </lineage>
</organism>
<dbReference type="GO" id="GO:0044780">
    <property type="term" value="P:bacterial-type flagellum assembly"/>
    <property type="evidence" value="ECO:0007669"/>
    <property type="project" value="InterPro"/>
</dbReference>
<dbReference type="HOGENOM" id="CLU_143532_1_0_6"/>
<evidence type="ECO:0000256" key="2">
    <source>
        <dbReference type="ARBA" id="ARBA00007703"/>
    </source>
</evidence>
<reference evidence="4 5" key="2">
    <citation type="submission" date="2015-03" db="EMBL/GenBank/DDBJ databases">
        <authorList>
            <person name="Chan K.-G."/>
        </authorList>
    </citation>
    <scope>NUCLEOTIDE SEQUENCE [LARGE SCALE GENOMIC DNA]</scope>
    <source>
        <strain evidence="4 5">RB-25</strain>
    </source>
</reference>
<proteinExistence type="inferred from homology"/>
<dbReference type="Gene3D" id="1.20.58.300">
    <property type="entry name" value="FlgN-like"/>
    <property type="match status" value="1"/>
</dbReference>
<sequence>MSNAAQCVKTLIEGLIKDRQHYIALNSLLQRQRNHIIARAAAELDEVNRQIMVIYQELTQHSQQRYRLLETLGIPVSSQGVQRLITRLPDTHRSAVATLWQDLQKQATSCHTANEYNGRLMNMQESILTNIINAGEPENWLYQQV</sequence>
<comment type="similarity">
    <text evidence="2">Belongs to the FlgN family.</text>
</comment>
<dbReference type="SUPFAM" id="SSF140566">
    <property type="entry name" value="FlgN-like"/>
    <property type="match status" value="1"/>
</dbReference>
<dbReference type="eggNOG" id="ENOG5031695">
    <property type="taxonomic scope" value="Bacteria"/>
</dbReference>
<evidence type="ECO:0000313" key="4">
    <source>
        <dbReference type="EMBL" id="AHG19666.1"/>
    </source>
</evidence>
<gene>
    <name evidence="4" type="ORF">Z042_08560</name>
</gene>
<keyword evidence="5" id="KW-1185">Reference proteome</keyword>
<protein>
    <recommendedName>
        <fullName evidence="6">Flagellar biosynthesis protein FlgN</fullName>
    </recommendedName>
</protein>
<dbReference type="Proteomes" id="UP000019030">
    <property type="component" value="Chromosome"/>
</dbReference>
<dbReference type="STRING" id="1441930.Z042_08560"/>
<dbReference type="InterPro" id="IPR036679">
    <property type="entry name" value="FlgN-like_sf"/>
</dbReference>
<name>W0L7E3_9GAMM</name>